<dbReference type="AlphaFoldDB" id="A0AAD5KXR5"/>
<keyword evidence="2 5" id="KW-0472">Membrane</keyword>
<dbReference type="SUPFAM" id="SSF49265">
    <property type="entry name" value="Fibronectin type III"/>
    <property type="match status" value="1"/>
</dbReference>
<feature type="domain" description="Ig-like" evidence="7">
    <location>
        <begin position="422"/>
        <end position="508"/>
    </location>
</feature>
<evidence type="ECO:0000256" key="1">
    <source>
        <dbReference type="ARBA" id="ARBA00004167"/>
    </source>
</evidence>
<evidence type="ECO:0000259" key="7">
    <source>
        <dbReference type="PROSITE" id="PS50835"/>
    </source>
</evidence>
<dbReference type="SMART" id="SM00408">
    <property type="entry name" value="IGc2"/>
    <property type="match status" value="2"/>
</dbReference>
<feature type="domain" description="Fibronectin type-III" evidence="8">
    <location>
        <begin position="529"/>
        <end position="621"/>
    </location>
</feature>
<keyword evidence="5" id="KW-0812">Transmembrane</keyword>
<evidence type="ECO:0000259" key="8">
    <source>
        <dbReference type="PROSITE" id="PS50853"/>
    </source>
</evidence>
<dbReference type="InterPro" id="IPR003961">
    <property type="entry name" value="FN3_dom"/>
</dbReference>
<evidence type="ECO:0000256" key="5">
    <source>
        <dbReference type="SAM" id="Phobius"/>
    </source>
</evidence>
<feature type="compositionally biased region" description="Basic and acidic residues" evidence="4">
    <location>
        <begin position="725"/>
        <end position="736"/>
    </location>
</feature>
<evidence type="ECO:0008006" key="11">
    <source>
        <dbReference type="Google" id="ProtNLM"/>
    </source>
</evidence>
<name>A0AAD5KXR5_9CRUS</name>
<evidence type="ECO:0000256" key="3">
    <source>
        <dbReference type="ARBA" id="ARBA00023157"/>
    </source>
</evidence>
<dbReference type="PROSITE" id="PS50835">
    <property type="entry name" value="IG_LIKE"/>
    <property type="match status" value="3"/>
</dbReference>
<comment type="subcellular location">
    <subcellularLocation>
        <location evidence="1">Membrane</location>
        <topology evidence="1">Single-pass membrane protein</topology>
    </subcellularLocation>
</comment>
<reference evidence="9 10" key="1">
    <citation type="submission" date="2022-05" db="EMBL/GenBank/DDBJ databases">
        <title>A multi-omics perspective on studying reproductive biology in Daphnia sinensis.</title>
        <authorList>
            <person name="Jia J."/>
        </authorList>
    </citation>
    <scope>NUCLEOTIDE SEQUENCE [LARGE SCALE GENOMIC DNA]</scope>
    <source>
        <strain evidence="9 10">WSL</strain>
    </source>
</reference>
<feature type="domain" description="Ig-like" evidence="7">
    <location>
        <begin position="212"/>
        <end position="307"/>
    </location>
</feature>
<comment type="caution">
    <text evidence="9">The sequence shown here is derived from an EMBL/GenBank/DDBJ whole genome shotgun (WGS) entry which is preliminary data.</text>
</comment>
<organism evidence="9 10">
    <name type="scientific">Daphnia sinensis</name>
    <dbReference type="NCBI Taxonomy" id="1820382"/>
    <lineage>
        <taxon>Eukaryota</taxon>
        <taxon>Metazoa</taxon>
        <taxon>Ecdysozoa</taxon>
        <taxon>Arthropoda</taxon>
        <taxon>Crustacea</taxon>
        <taxon>Branchiopoda</taxon>
        <taxon>Diplostraca</taxon>
        <taxon>Cladocera</taxon>
        <taxon>Anomopoda</taxon>
        <taxon>Daphniidae</taxon>
        <taxon>Daphnia</taxon>
        <taxon>Daphnia similis group</taxon>
    </lineage>
</organism>
<keyword evidence="5" id="KW-1133">Transmembrane helix</keyword>
<keyword evidence="10" id="KW-1185">Reference proteome</keyword>
<evidence type="ECO:0000313" key="9">
    <source>
        <dbReference type="EMBL" id="KAI9552041.1"/>
    </source>
</evidence>
<dbReference type="Gene3D" id="2.60.40.10">
    <property type="entry name" value="Immunoglobulins"/>
    <property type="match status" value="3"/>
</dbReference>
<dbReference type="SMART" id="SM00409">
    <property type="entry name" value="IG"/>
    <property type="match status" value="3"/>
</dbReference>
<evidence type="ECO:0000256" key="4">
    <source>
        <dbReference type="SAM" id="MobiDB-lite"/>
    </source>
</evidence>
<feature type="signal peptide" evidence="6">
    <location>
        <begin position="1"/>
        <end position="25"/>
    </location>
</feature>
<sequence>MMDRHGSRALLGQLVIVLLVAVLAAEDERKCGRKRICIFVKTLQSCVDQHPNAFLIIPHLCQRVRLLHYIELLMHYYFHYAAIKLETVTVLRGRTAELPCDITPPTLDSLYLSDVFVTAATTIRPSAKLVDYTYIATSETVVQNVLVIPKLERRHLHAILRCQASNYYFVRNETLPFAVQPYWHQKQHLPSHPWQNQHTIISNVQLDLNLRPLWVVITGAEKPLSAGKSYTFECVTGGSRPSVNLRWYLHSVQQPAKERVTMDGSNTTSILKLIPTAQDHGAELICSAVNPLLVASNGSFGINASLSSIETHRKLTVHYAPIAELELGRNLKPDSIVEGNDIYFECRIKSNPAPHRFVWTHEGNHIKENASAGVIITEHSLVIRRVSRSHSGRYSCSAANAEGTGISNIVHLLVMFLPVCHPGQKILYGVAKQETAVVHCQTDAIPPAFSFRWSFNTSSTDVNDLQENPMFQTTAPNDVSTDTGSASVLSYSPQSDRDYGSLICWARNAVGEQREPCVYRIFAGVRPDPPSNCTVLNQTADAVEVWCRPGFDGGHPQLFQFEIFDTQSAVLLYNKSGRYPHLRVGNLESGVKLFIQISSYNRRGRSALVPLEAYTIKIAEKQTVIMETMYWASMMGIIGGVSASILIVCLVVAVTIKLRRQNNHAPERRNPNKIDKRVTTMTTNAVYHQHDPDDPDIIINSNSVQEQRPAQYQDGSLTFTQQNIAKRDPRENRSVQRDYGNQLDKRVDRDSLNESIVVNQPRIAVNRVNGYHHQSAIGTVETIVVKSPHRQRQNVRFASVDSRHQFS</sequence>
<dbReference type="InterPro" id="IPR013162">
    <property type="entry name" value="CD80_C2-set"/>
</dbReference>
<dbReference type="EMBL" id="WJBH02000010">
    <property type="protein sequence ID" value="KAI9552041.1"/>
    <property type="molecule type" value="Genomic_DNA"/>
</dbReference>
<keyword evidence="3" id="KW-1015">Disulfide bond</keyword>
<dbReference type="GO" id="GO:0016020">
    <property type="term" value="C:membrane"/>
    <property type="evidence" value="ECO:0007669"/>
    <property type="project" value="UniProtKB-SubCell"/>
</dbReference>
<dbReference type="Pfam" id="PF13927">
    <property type="entry name" value="Ig_3"/>
    <property type="match status" value="1"/>
</dbReference>
<feature type="transmembrane region" description="Helical" evidence="5">
    <location>
        <begin position="629"/>
        <end position="654"/>
    </location>
</feature>
<dbReference type="CDD" id="cd00063">
    <property type="entry name" value="FN3"/>
    <property type="match status" value="1"/>
</dbReference>
<dbReference type="InterPro" id="IPR036179">
    <property type="entry name" value="Ig-like_dom_sf"/>
</dbReference>
<dbReference type="Pfam" id="PF08205">
    <property type="entry name" value="C2-set_2"/>
    <property type="match status" value="1"/>
</dbReference>
<dbReference type="PROSITE" id="PS50853">
    <property type="entry name" value="FN3"/>
    <property type="match status" value="1"/>
</dbReference>
<feature type="region of interest" description="Disordered" evidence="4">
    <location>
        <begin position="721"/>
        <end position="742"/>
    </location>
</feature>
<feature type="chain" id="PRO_5041963836" description="Sidestep protein" evidence="6">
    <location>
        <begin position="26"/>
        <end position="807"/>
    </location>
</feature>
<proteinExistence type="predicted"/>
<dbReference type="PANTHER" id="PTHR23278:SF19">
    <property type="entry name" value="OBSCURIN"/>
    <property type="match status" value="1"/>
</dbReference>
<evidence type="ECO:0000256" key="2">
    <source>
        <dbReference type="ARBA" id="ARBA00023136"/>
    </source>
</evidence>
<evidence type="ECO:0000313" key="10">
    <source>
        <dbReference type="Proteomes" id="UP000820818"/>
    </source>
</evidence>
<accession>A0AAD5KXR5</accession>
<dbReference type="InterPro" id="IPR007110">
    <property type="entry name" value="Ig-like_dom"/>
</dbReference>
<protein>
    <recommendedName>
        <fullName evidence="11">Sidestep protein</fullName>
    </recommendedName>
</protein>
<dbReference type="InterPro" id="IPR003598">
    <property type="entry name" value="Ig_sub2"/>
</dbReference>
<evidence type="ECO:0000256" key="6">
    <source>
        <dbReference type="SAM" id="SignalP"/>
    </source>
</evidence>
<dbReference type="Proteomes" id="UP000820818">
    <property type="component" value="Linkage Group LG10"/>
</dbReference>
<keyword evidence="6" id="KW-0732">Signal</keyword>
<feature type="domain" description="Ig-like" evidence="7">
    <location>
        <begin position="321"/>
        <end position="407"/>
    </location>
</feature>
<dbReference type="PANTHER" id="PTHR23278">
    <property type="entry name" value="SIDESTEP PROTEIN"/>
    <property type="match status" value="1"/>
</dbReference>
<dbReference type="InterPro" id="IPR036116">
    <property type="entry name" value="FN3_sf"/>
</dbReference>
<gene>
    <name evidence="9" type="ORF">GHT06_022378</name>
</gene>
<dbReference type="InterPro" id="IPR013783">
    <property type="entry name" value="Ig-like_fold"/>
</dbReference>
<dbReference type="SUPFAM" id="SSF48726">
    <property type="entry name" value="Immunoglobulin"/>
    <property type="match status" value="3"/>
</dbReference>
<dbReference type="InterPro" id="IPR003599">
    <property type="entry name" value="Ig_sub"/>
</dbReference>